<feature type="transmembrane region" description="Helical" evidence="1">
    <location>
        <begin position="53"/>
        <end position="71"/>
    </location>
</feature>
<gene>
    <name evidence="2" type="ORF">SAMN02745189_01156</name>
</gene>
<feature type="transmembrane region" description="Helical" evidence="1">
    <location>
        <begin position="83"/>
        <end position="102"/>
    </location>
</feature>
<dbReference type="STRING" id="1123231.SAMN02745189_01156"/>
<proteinExistence type="predicted"/>
<dbReference type="Proteomes" id="UP000184206">
    <property type="component" value="Unassembled WGS sequence"/>
</dbReference>
<dbReference type="AlphaFoldDB" id="A0A1M7EAN3"/>
<keyword evidence="1" id="KW-1133">Transmembrane helix</keyword>
<dbReference type="EMBL" id="FRCF01000003">
    <property type="protein sequence ID" value="SHL88690.1"/>
    <property type="molecule type" value="Genomic_DNA"/>
</dbReference>
<dbReference type="OrthoDB" id="2390179at2"/>
<keyword evidence="1" id="KW-0812">Transmembrane</keyword>
<feature type="transmembrane region" description="Helical" evidence="1">
    <location>
        <begin position="6"/>
        <end position="21"/>
    </location>
</feature>
<evidence type="ECO:0000256" key="1">
    <source>
        <dbReference type="SAM" id="Phobius"/>
    </source>
</evidence>
<keyword evidence="1" id="KW-0472">Membrane</keyword>
<evidence type="ECO:0000313" key="2">
    <source>
        <dbReference type="EMBL" id="SHL88690.1"/>
    </source>
</evidence>
<feature type="transmembrane region" description="Helical" evidence="1">
    <location>
        <begin position="28"/>
        <end position="47"/>
    </location>
</feature>
<keyword evidence="3" id="KW-1185">Reference proteome</keyword>
<reference evidence="2 3" key="1">
    <citation type="submission" date="2016-11" db="EMBL/GenBank/DDBJ databases">
        <authorList>
            <person name="Jaros S."/>
            <person name="Januszkiewicz K."/>
            <person name="Wedrychowicz H."/>
        </authorList>
    </citation>
    <scope>NUCLEOTIDE SEQUENCE [LARGE SCALE GENOMIC DNA]</scope>
    <source>
        <strain evidence="2 3">DSM 16010</strain>
    </source>
</reference>
<evidence type="ECO:0000313" key="3">
    <source>
        <dbReference type="Proteomes" id="UP000184206"/>
    </source>
</evidence>
<organism evidence="2 3">
    <name type="scientific">Lacicoccus alkaliphilus DSM 16010</name>
    <dbReference type="NCBI Taxonomy" id="1123231"/>
    <lineage>
        <taxon>Bacteria</taxon>
        <taxon>Bacillati</taxon>
        <taxon>Bacillota</taxon>
        <taxon>Bacilli</taxon>
        <taxon>Bacillales</taxon>
        <taxon>Salinicoccaceae</taxon>
        <taxon>Lacicoccus</taxon>
    </lineage>
</organism>
<accession>A0A1M7EAN3</accession>
<name>A0A1M7EAN3_9BACL</name>
<dbReference type="RefSeq" id="WP_072709294.1">
    <property type="nucleotide sequence ID" value="NZ_FRCF01000003.1"/>
</dbReference>
<protein>
    <submittedName>
        <fullName evidence="2">Uncharacterized protein</fullName>
    </submittedName>
</protein>
<sequence length="103" mass="11551">MIIALMLLIYLVIGYSTVMIMRSRALDAMRLISGVAFLLMILVYSLSLTDPDSVIVFVLGLSLMLSIEIAAFKETRDDRDNVFLVYAFTAMFAAVLIIMVFMN</sequence>